<dbReference type="GO" id="GO:0000793">
    <property type="term" value="C:condensed chromosome"/>
    <property type="evidence" value="ECO:0007669"/>
    <property type="project" value="TreeGrafter"/>
</dbReference>
<dbReference type="Proteomes" id="UP000668214">
    <property type="component" value="Unassembled WGS sequence"/>
</dbReference>
<evidence type="ECO:0000313" key="4">
    <source>
        <dbReference type="EMBL" id="KAG5309731.1"/>
    </source>
</evidence>
<dbReference type="Pfam" id="PF17906">
    <property type="entry name" value="HTH_48"/>
    <property type="match status" value="1"/>
</dbReference>
<dbReference type="GO" id="GO:0005634">
    <property type="term" value="C:nucleus"/>
    <property type="evidence" value="ECO:0007669"/>
    <property type="project" value="TreeGrafter"/>
</dbReference>
<dbReference type="GO" id="GO:0042800">
    <property type="term" value="F:histone H3K4 methyltransferase activity"/>
    <property type="evidence" value="ECO:0007669"/>
    <property type="project" value="TreeGrafter"/>
</dbReference>
<feature type="domain" description="Mos1 transposase HTH" evidence="2">
    <location>
        <begin position="8"/>
        <end position="57"/>
    </location>
</feature>
<dbReference type="GO" id="GO:0035861">
    <property type="term" value="C:site of double-strand break"/>
    <property type="evidence" value="ECO:0007669"/>
    <property type="project" value="TreeGrafter"/>
</dbReference>
<dbReference type="Gene3D" id="1.10.10.1450">
    <property type="match status" value="1"/>
</dbReference>
<dbReference type="GO" id="GO:0000014">
    <property type="term" value="F:single-stranded DNA endodeoxyribonuclease activity"/>
    <property type="evidence" value="ECO:0007669"/>
    <property type="project" value="TreeGrafter"/>
</dbReference>
<evidence type="ECO:0000259" key="3">
    <source>
        <dbReference type="Pfam" id="PF26215"/>
    </source>
</evidence>
<evidence type="ECO:0000256" key="1">
    <source>
        <dbReference type="SAM" id="MobiDB-lite"/>
    </source>
</evidence>
<feature type="domain" description="Helix-turn-helix" evidence="3">
    <location>
        <begin position="92"/>
        <end position="150"/>
    </location>
</feature>
<sequence>MSIFVPNKVYLRGILLHYFIQKKSAAEAHRILVQTYGDTALSDTTCRDWFRRFKNNDFELEDIERSGLLKLFNSYHERLRFTVDFKEPNSGRYLNYYSNLLVHKRGIIIGQLDRILFLSHPKFQGKNISDLVHTLLMNGYPLEFIFSTIKNRIKTLENRTNLDKNSECNNNESDSNSNLYSINKEKVF</sequence>
<feature type="region of interest" description="Disordered" evidence="1">
    <location>
        <begin position="164"/>
        <end position="188"/>
    </location>
</feature>
<dbReference type="GO" id="GO:0046975">
    <property type="term" value="F:histone H3K36 methyltransferase activity"/>
    <property type="evidence" value="ECO:0007669"/>
    <property type="project" value="TreeGrafter"/>
</dbReference>
<feature type="non-terminal residue" evidence="4">
    <location>
        <position position="188"/>
    </location>
</feature>
<name>A0A836ECM3_9HYME</name>
<dbReference type="GO" id="GO:0000729">
    <property type="term" value="P:DNA double-strand break processing"/>
    <property type="evidence" value="ECO:0007669"/>
    <property type="project" value="TreeGrafter"/>
</dbReference>
<organism evidence="4 5">
    <name type="scientific">Pseudoatta argentina</name>
    <dbReference type="NCBI Taxonomy" id="621737"/>
    <lineage>
        <taxon>Eukaryota</taxon>
        <taxon>Metazoa</taxon>
        <taxon>Ecdysozoa</taxon>
        <taxon>Arthropoda</taxon>
        <taxon>Hexapoda</taxon>
        <taxon>Insecta</taxon>
        <taxon>Pterygota</taxon>
        <taxon>Neoptera</taxon>
        <taxon>Endopterygota</taxon>
        <taxon>Hymenoptera</taxon>
        <taxon>Apocrita</taxon>
        <taxon>Aculeata</taxon>
        <taxon>Formicoidea</taxon>
        <taxon>Formicidae</taxon>
        <taxon>Myrmicinae</taxon>
        <taxon>Pseudoatta</taxon>
    </lineage>
</organism>
<proteinExistence type="predicted"/>
<comment type="caution">
    <text evidence="4">The sequence shown here is derived from an EMBL/GenBank/DDBJ whole genome shotgun (WGS) entry which is preliminary data.</text>
</comment>
<dbReference type="GO" id="GO:0003697">
    <property type="term" value="F:single-stranded DNA binding"/>
    <property type="evidence" value="ECO:0007669"/>
    <property type="project" value="TreeGrafter"/>
</dbReference>
<dbReference type="InterPro" id="IPR058912">
    <property type="entry name" value="HTH_animal"/>
</dbReference>
<dbReference type="GO" id="GO:0044774">
    <property type="term" value="P:mitotic DNA integrity checkpoint signaling"/>
    <property type="evidence" value="ECO:0007669"/>
    <property type="project" value="TreeGrafter"/>
</dbReference>
<evidence type="ECO:0000313" key="5">
    <source>
        <dbReference type="Proteomes" id="UP000668214"/>
    </source>
</evidence>
<dbReference type="AlphaFoldDB" id="A0A836ECM3"/>
<dbReference type="GO" id="GO:0031297">
    <property type="term" value="P:replication fork processing"/>
    <property type="evidence" value="ECO:0007669"/>
    <property type="project" value="TreeGrafter"/>
</dbReference>
<dbReference type="PANTHER" id="PTHR46060:SF2">
    <property type="entry name" value="HISTONE-LYSINE N-METHYLTRANSFERASE SETMAR"/>
    <property type="match status" value="1"/>
</dbReference>
<dbReference type="GO" id="GO:0003690">
    <property type="term" value="F:double-stranded DNA binding"/>
    <property type="evidence" value="ECO:0007669"/>
    <property type="project" value="TreeGrafter"/>
</dbReference>
<dbReference type="EMBL" id="JAANIA010002779">
    <property type="protein sequence ID" value="KAG5309731.1"/>
    <property type="molecule type" value="Genomic_DNA"/>
</dbReference>
<evidence type="ECO:0000259" key="2">
    <source>
        <dbReference type="Pfam" id="PF17906"/>
    </source>
</evidence>
<feature type="compositionally biased region" description="Low complexity" evidence="1">
    <location>
        <begin position="167"/>
        <end position="178"/>
    </location>
</feature>
<dbReference type="GO" id="GO:0015074">
    <property type="term" value="P:DNA integration"/>
    <property type="evidence" value="ECO:0007669"/>
    <property type="project" value="TreeGrafter"/>
</dbReference>
<dbReference type="InterPro" id="IPR052709">
    <property type="entry name" value="Transposase-MT_Hybrid"/>
</dbReference>
<feature type="non-terminal residue" evidence="4">
    <location>
        <position position="1"/>
    </location>
</feature>
<dbReference type="GO" id="GO:0006303">
    <property type="term" value="P:double-strand break repair via nonhomologous end joining"/>
    <property type="evidence" value="ECO:0007669"/>
    <property type="project" value="TreeGrafter"/>
</dbReference>
<dbReference type="GO" id="GO:0044547">
    <property type="term" value="F:DNA topoisomerase binding"/>
    <property type="evidence" value="ECO:0007669"/>
    <property type="project" value="TreeGrafter"/>
</dbReference>
<dbReference type="PANTHER" id="PTHR46060">
    <property type="entry name" value="MARINER MOS1 TRANSPOSASE-LIKE PROTEIN"/>
    <property type="match status" value="1"/>
</dbReference>
<gene>
    <name evidence="4" type="ORF">G6Z78_0003967</name>
</gene>
<dbReference type="InterPro" id="IPR041426">
    <property type="entry name" value="Mos1_HTH"/>
</dbReference>
<dbReference type="Pfam" id="PF26215">
    <property type="entry name" value="HTH_animal"/>
    <property type="match status" value="1"/>
</dbReference>
<keyword evidence="5" id="KW-1185">Reference proteome</keyword>
<protein>
    <submittedName>
        <fullName evidence="4">MOS1T transposase</fullName>
    </submittedName>
</protein>
<accession>A0A836ECM3</accession>
<reference evidence="4" key="1">
    <citation type="submission" date="2020-02" db="EMBL/GenBank/DDBJ databases">
        <title>Relaxed selection underlies rapid genomic changes in the transitions from sociality to social parasitism in ants.</title>
        <authorList>
            <person name="Bi X."/>
        </authorList>
    </citation>
    <scope>NUCLEOTIDE SEQUENCE</scope>
    <source>
        <strain evidence="4">BGI-DK2014c</strain>
        <tissue evidence="4">Whole body</tissue>
    </source>
</reference>